<sequence length="114" mass="12515">MTHDSLPLCLLKSCAESLSNPSGDTGRRALERRPDQAHLVQMGRAIPPSVGEVAVNSTILGTDSQLQLDIVITNEDGQKIIMVDVIVPFENRTPEPSMTPDLESWRNTPLWPTP</sequence>
<protein>
    <submittedName>
        <fullName evidence="2">Uncharacterized protein</fullName>
    </submittedName>
</protein>
<dbReference type="Proteomes" id="UP000827986">
    <property type="component" value="Unassembled WGS sequence"/>
</dbReference>
<reference evidence="2" key="1">
    <citation type="submission" date="2021-09" db="EMBL/GenBank/DDBJ databases">
        <title>The genome of Mauremys mutica provides insights into the evolution of semi-aquatic lifestyle.</title>
        <authorList>
            <person name="Gong S."/>
            <person name="Gao Y."/>
        </authorList>
    </citation>
    <scope>NUCLEOTIDE SEQUENCE</scope>
    <source>
        <strain evidence="2">MM-2020</strain>
        <tissue evidence="2">Muscle</tissue>
    </source>
</reference>
<evidence type="ECO:0000313" key="3">
    <source>
        <dbReference type="Proteomes" id="UP000827986"/>
    </source>
</evidence>
<accession>A0A9D4B3M6</accession>
<proteinExistence type="predicted"/>
<keyword evidence="3" id="KW-1185">Reference proteome</keyword>
<gene>
    <name evidence="2" type="ORF">KIL84_000356</name>
</gene>
<name>A0A9D4B3M6_9SAUR</name>
<comment type="caution">
    <text evidence="2">The sequence shown here is derived from an EMBL/GenBank/DDBJ whole genome shotgun (WGS) entry which is preliminary data.</text>
</comment>
<feature type="region of interest" description="Disordered" evidence="1">
    <location>
        <begin position="91"/>
        <end position="114"/>
    </location>
</feature>
<dbReference type="EMBL" id="JAHDVG010000473">
    <property type="protein sequence ID" value="KAH1179025.1"/>
    <property type="molecule type" value="Genomic_DNA"/>
</dbReference>
<organism evidence="2 3">
    <name type="scientific">Mauremys mutica</name>
    <name type="common">yellowpond turtle</name>
    <dbReference type="NCBI Taxonomy" id="74926"/>
    <lineage>
        <taxon>Eukaryota</taxon>
        <taxon>Metazoa</taxon>
        <taxon>Chordata</taxon>
        <taxon>Craniata</taxon>
        <taxon>Vertebrata</taxon>
        <taxon>Euteleostomi</taxon>
        <taxon>Archelosauria</taxon>
        <taxon>Testudinata</taxon>
        <taxon>Testudines</taxon>
        <taxon>Cryptodira</taxon>
        <taxon>Durocryptodira</taxon>
        <taxon>Testudinoidea</taxon>
        <taxon>Geoemydidae</taxon>
        <taxon>Geoemydinae</taxon>
        <taxon>Mauremys</taxon>
    </lineage>
</organism>
<evidence type="ECO:0000313" key="2">
    <source>
        <dbReference type="EMBL" id="KAH1179025.1"/>
    </source>
</evidence>
<evidence type="ECO:0000256" key="1">
    <source>
        <dbReference type="SAM" id="MobiDB-lite"/>
    </source>
</evidence>
<dbReference type="AlphaFoldDB" id="A0A9D4B3M6"/>